<dbReference type="AlphaFoldDB" id="A0A0G2IW37"/>
<keyword evidence="6" id="KW-0963">Cytoplasm</keyword>
<evidence type="ECO:0000256" key="1">
    <source>
        <dbReference type="ARBA" id="ARBA00005532"/>
    </source>
</evidence>
<dbReference type="Pfam" id="PF00889">
    <property type="entry name" value="EF_TS"/>
    <property type="match status" value="1"/>
</dbReference>
<dbReference type="CDD" id="cd14275">
    <property type="entry name" value="UBA_EF-Ts"/>
    <property type="match status" value="1"/>
</dbReference>
<evidence type="ECO:0000256" key="8">
    <source>
        <dbReference type="RuleBase" id="RU000643"/>
    </source>
</evidence>
<dbReference type="PATRIC" id="fig|1604020.3.peg.1018"/>
<evidence type="ECO:0000259" key="9">
    <source>
        <dbReference type="Pfam" id="PF00889"/>
    </source>
</evidence>
<dbReference type="GO" id="GO:0003746">
    <property type="term" value="F:translation elongation factor activity"/>
    <property type="evidence" value="ECO:0007669"/>
    <property type="project" value="UniProtKB-UniRule"/>
</dbReference>
<proteinExistence type="inferred from homology"/>
<evidence type="ECO:0000256" key="3">
    <source>
        <dbReference type="ARBA" id="ARBA00022768"/>
    </source>
</evidence>
<dbReference type="InterPro" id="IPR001816">
    <property type="entry name" value="Transl_elong_EFTs/EF1B"/>
</dbReference>
<evidence type="ECO:0000256" key="2">
    <source>
        <dbReference type="ARBA" id="ARBA00016956"/>
    </source>
</evidence>
<gene>
    <name evidence="6" type="primary">tsf</name>
    <name evidence="10" type="ORF">TE42_06600</name>
</gene>
<dbReference type="PROSITE" id="PS01127">
    <property type="entry name" value="EF_TS_2"/>
    <property type="match status" value="1"/>
</dbReference>
<evidence type="ECO:0000313" key="11">
    <source>
        <dbReference type="Proteomes" id="UP000035067"/>
    </source>
</evidence>
<dbReference type="InterPro" id="IPR014039">
    <property type="entry name" value="Transl_elong_EFTs/EF1B_dimer"/>
</dbReference>
<dbReference type="InterPro" id="IPR018101">
    <property type="entry name" value="Transl_elong_Ts_CS"/>
</dbReference>
<comment type="caution">
    <text evidence="10">The sequence shown here is derived from an EMBL/GenBank/DDBJ whole genome shotgun (WGS) entry which is preliminary data.</text>
</comment>
<dbReference type="PROSITE" id="PS01126">
    <property type="entry name" value="EF_TS_1"/>
    <property type="match status" value="1"/>
</dbReference>
<dbReference type="InterPro" id="IPR036402">
    <property type="entry name" value="EF-Ts_dimer_sf"/>
</dbReference>
<accession>A0A0G2IW37</accession>
<dbReference type="FunFam" id="1.10.286.20:FF:000001">
    <property type="entry name" value="Elongation factor Ts"/>
    <property type="match status" value="1"/>
</dbReference>
<dbReference type="HAMAP" id="MF_00050">
    <property type="entry name" value="EF_Ts"/>
    <property type="match status" value="1"/>
</dbReference>
<evidence type="ECO:0000256" key="7">
    <source>
        <dbReference type="RuleBase" id="RU000642"/>
    </source>
</evidence>
<organism evidence="10 11">
    <name type="scientific">Candidatus Synechococcus spongiarum SP3</name>
    <dbReference type="NCBI Taxonomy" id="1604020"/>
    <lineage>
        <taxon>Bacteria</taxon>
        <taxon>Bacillati</taxon>
        <taxon>Cyanobacteriota</taxon>
        <taxon>Cyanophyceae</taxon>
        <taxon>Synechococcales</taxon>
        <taxon>Synechococcaceae</taxon>
        <taxon>Synechococcus</taxon>
    </lineage>
</organism>
<dbReference type="PANTHER" id="PTHR11741">
    <property type="entry name" value="ELONGATION FACTOR TS"/>
    <property type="match status" value="1"/>
</dbReference>
<evidence type="ECO:0000256" key="4">
    <source>
        <dbReference type="ARBA" id="ARBA00022917"/>
    </source>
</evidence>
<dbReference type="Gene3D" id="1.10.8.10">
    <property type="entry name" value="DNA helicase RuvA subunit, C-terminal domain"/>
    <property type="match status" value="1"/>
</dbReference>
<dbReference type="EMBL" id="JXQG01000036">
    <property type="protein sequence ID" value="KKZ11880.1"/>
    <property type="molecule type" value="Genomic_DNA"/>
</dbReference>
<comment type="similarity">
    <text evidence="1 6 7">Belongs to the EF-Ts family.</text>
</comment>
<dbReference type="Gene3D" id="1.10.286.20">
    <property type="match status" value="1"/>
</dbReference>
<comment type="function">
    <text evidence="5 6 7">Associates with the EF-Tu.GDP complex and induces the exchange of GDP to GTP. It remains bound to the aminoacyl-tRNA.EF-Tu.GTP complex up to the GTP hydrolysis stage on the ribosome.</text>
</comment>
<reference evidence="10 11" key="1">
    <citation type="submission" date="2015-01" db="EMBL/GenBank/DDBJ databases">
        <title>Lifestyle Evolution in Cyanobacterial Symbionts of Sponges.</title>
        <authorList>
            <person name="Burgsdorf I."/>
            <person name="Slaby B.M."/>
            <person name="Handley K.M."/>
            <person name="Haber M."/>
            <person name="Blom J."/>
            <person name="Marshall C.W."/>
            <person name="Gilbert J.A."/>
            <person name="Hentschel U."/>
            <person name="Steindler L."/>
        </authorList>
    </citation>
    <scope>NUCLEOTIDE SEQUENCE [LARGE SCALE GENOMIC DNA]</scope>
    <source>
        <strain evidence="10">SP3</strain>
    </source>
</reference>
<dbReference type="Gene3D" id="3.30.479.20">
    <property type="entry name" value="Elongation factor Ts, dimerisation domain"/>
    <property type="match status" value="1"/>
</dbReference>
<dbReference type="PANTHER" id="PTHR11741:SF10">
    <property type="entry name" value="POLYPROTEIN OF EF-TS, CHLOROPLASTIC"/>
    <property type="match status" value="1"/>
</dbReference>
<evidence type="ECO:0000313" key="10">
    <source>
        <dbReference type="EMBL" id="KKZ11880.1"/>
    </source>
</evidence>
<dbReference type="NCBIfam" id="TIGR00116">
    <property type="entry name" value="tsf"/>
    <property type="match status" value="1"/>
</dbReference>
<dbReference type="SUPFAM" id="SSF46934">
    <property type="entry name" value="UBA-like"/>
    <property type="match status" value="1"/>
</dbReference>
<evidence type="ECO:0000256" key="6">
    <source>
        <dbReference type="HAMAP-Rule" id="MF_00050"/>
    </source>
</evidence>
<protein>
    <recommendedName>
        <fullName evidence="2 6">Elongation factor Ts</fullName>
        <shortName evidence="6">EF-Ts</shortName>
    </recommendedName>
</protein>
<name>A0A0G2IW37_9SYNE</name>
<keyword evidence="4 6" id="KW-0648">Protein biosynthesis</keyword>
<dbReference type="GO" id="GO:0005737">
    <property type="term" value="C:cytoplasm"/>
    <property type="evidence" value="ECO:0007669"/>
    <property type="project" value="UniProtKB-SubCell"/>
</dbReference>
<feature type="domain" description="Translation elongation factor EFTs/EF1B dimerisation" evidence="9">
    <location>
        <begin position="56"/>
        <end position="199"/>
    </location>
</feature>
<comment type="subcellular location">
    <subcellularLocation>
        <location evidence="6 8">Cytoplasm</location>
    </subcellularLocation>
</comment>
<keyword evidence="3 6" id="KW-0251">Elongation factor</keyword>
<dbReference type="InterPro" id="IPR009060">
    <property type="entry name" value="UBA-like_sf"/>
</dbReference>
<dbReference type="SUPFAM" id="SSF54713">
    <property type="entry name" value="Elongation factor Ts (EF-Ts), dimerisation domain"/>
    <property type="match status" value="1"/>
</dbReference>
<evidence type="ECO:0000256" key="5">
    <source>
        <dbReference type="ARBA" id="ARBA00025453"/>
    </source>
</evidence>
<sequence length="219" mass="23618">MAAVSAQTVKQLREQTGAGMMDCKKALAASAGDLTKAGEWLRQKGIASAEKKVGRTAAEGLVSSYIHTGGRVGVLVEVNCETDFVARGEEFQLLVRDVAMQIAACPQVEFVSTDDIPQPVKEREKVIEMGRDDLAKKPPAIREKIVAGRIGKRLKELALLDQPFIKDTSLSVEDRVKQTSGKLGEKIVVRRFARFVLGQGIEVATSDFASEVAAMTTGS</sequence>
<dbReference type="Proteomes" id="UP000035067">
    <property type="component" value="Unassembled WGS sequence"/>
</dbReference>
<feature type="region of interest" description="Involved in Mg(2+) ion dislocation from EF-Tu" evidence="6">
    <location>
        <begin position="82"/>
        <end position="85"/>
    </location>
</feature>
<dbReference type="FunFam" id="1.10.8.10:FF:000001">
    <property type="entry name" value="Elongation factor Ts"/>
    <property type="match status" value="1"/>
</dbReference>